<dbReference type="InterPro" id="IPR025444">
    <property type="entry name" value="Monooxy_af470"/>
</dbReference>
<proteinExistence type="predicted"/>
<evidence type="ECO:0000313" key="3">
    <source>
        <dbReference type="Proteomes" id="UP001144313"/>
    </source>
</evidence>
<evidence type="ECO:0000313" key="2">
    <source>
        <dbReference type="EMBL" id="GLI42665.1"/>
    </source>
</evidence>
<dbReference type="AlphaFoldDB" id="A0A9W6G7K8"/>
<name>A0A9W6G7K8_9ACTN</name>
<feature type="region of interest" description="Disordered" evidence="1">
    <location>
        <begin position="138"/>
        <end position="162"/>
    </location>
</feature>
<dbReference type="EMBL" id="BSDT01000001">
    <property type="protein sequence ID" value="GLI42665.1"/>
    <property type="molecule type" value="Genomic_DNA"/>
</dbReference>
<dbReference type="RefSeq" id="WP_270114072.1">
    <property type="nucleotide sequence ID" value="NZ_BAAAOL010000006.1"/>
</dbReference>
<keyword evidence="3" id="KW-1185">Reference proteome</keyword>
<evidence type="ECO:0000256" key="1">
    <source>
        <dbReference type="SAM" id="MobiDB-lite"/>
    </source>
</evidence>
<dbReference type="Proteomes" id="UP001144313">
    <property type="component" value="Unassembled WGS sequence"/>
</dbReference>
<protein>
    <submittedName>
        <fullName evidence="2">Transcriptional regulator</fullName>
    </submittedName>
</protein>
<reference evidence="2" key="1">
    <citation type="submission" date="2022-12" db="EMBL/GenBank/DDBJ databases">
        <title>Reference genome sequencing for broad-spectrum identification of bacterial and archaeal isolates by mass spectrometry.</title>
        <authorList>
            <person name="Sekiguchi Y."/>
            <person name="Tourlousse D.M."/>
        </authorList>
    </citation>
    <scope>NUCLEOTIDE SEQUENCE</scope>
    <source>
        <strain evidence="2">LLR39Z86</strain>
    </source>
</reference>
<sequence length="162" mass="18988">MAKVRPGRVVVDYEDDLVVFTVGMRINKFWKFRKWVPVFASMPKMLRELHADPELGLLDSRTMIGGRVIMVVQYWRSEEHLEHYAHSQVHAHRGFWKWFNRNVKSNGEVGLWHELYKVRAGEYDTSYINMPPYGLARATKERDATRTDPDDHDHEHSAGAAH</sequence>
<gene>
    <name evidence="2" type="ORF">GALLR39Z86_25150</name>
</gene>
<organism evidence="2 3">
    <name type="scientific">Glycomyces algeriensis</name>
    <dbReference type="NCBI Taxonomy" id="256037"/>
    <lineage>
        <taxon>Bacteria</taxon>
        <taxon>Bacillati</taxon>
        <taxon>Actinomycetota</taxon>
        <taxon>Actinomycetes</taxon>
        <taxon>Glycomycetales</taxon>
        <taxon>Glycomycetaceae</taxon>
        <taxon>Glycomyces</taxon>
    </lineage>
</organism>
<comment type="caution">
    <text evidence="2">The sequence shown here is derived from an EMBL/GenBank/DDBJ whole genome shotgun (WGS) entry which is preliminary data.</text>
</comment>
<accession>A0A9W6G7K8</accession>
<dbReference type="Pfam" id="PF13826">
    <property type="entry name" value="Monooxy_af470-like"/>
    <property type="match status" value="1"/>
</dbReference>